<dbReference type="InterPro" id="IPR001223">
    <property type="entry name" value="Glyco_hydro18_cat"/>
</dbReference>
<evidence type="ECO:0000256" key="1">
    <source>
        <dbReference type="ARBA" id="ARBA00022801"/>
    </source>
</evidence>
<dbReference type="SMART" id="SM00636">
    <property type="entry name" value="Glyco_18"/>
    <property type="match status" value="1"/>
</dbReference>
<dbReference type="InterPro" id="IPR029070">
    <property type="entry name" value="Chitinase_insertion_sf"/>
</dbReference>
<evidence type="ECO:0000256" key="2">
    <source>
        <dbReference type="ARBA" id="ARBA00023295"/>
    </source>
</evidence>
<dbReference type="Gene3D" id="3.20.20.80">
    <property type="entry name" value="Glycosidases"/>
    <property type="match status" value="1"/>
</dbReference>
<evidence type="ECO:0000256" key="3">
    <source>
        <dbReference type="RuleBase" id="RU000489"/>
    </source>
</evidence>
<comment type="caution">
    <text evidence="6">The sequence shown here is derived from an EMBL/GenBank/DDBJ whole genome shotgun (WGS) entry which is preliminary data.</text>
</comment>
<dbReference type="EMBL" id="CADEPM010000003">
    <property type="protein sequence ID" value="CAB3401627.1"/>
    <property type="molecule type" value="Genomic_DNA"/>
</dbReference>
<dbReference type="PROSITE" id="PS01095">
    <property type="entry name" value="GH18_1"/>
    <property type="match status" value="1"/>
</dbReference>
<dbReference type="GO" id="GO:0004568">
    <property type="term" value="F:chitinase activity"/>
    <property type="evidence" value="ECO:0007669"/>
    <property type="project" value="TreeGrafter"/>
</dbReference>
<keyword evidence="2 3" id="KW-0326">Glycosidase</keyword>
<evidence type="ECO:0000313" key="7">
    <source>
        <dbReference type="Proteomes" id="UP000494206"/>
    </source>
</evidence>
<dbReference type="PANTHER" id="PTHR11177">
    <property type="entry name" value="CHITINASE"/>
    <property type="match status" value="1"/>
</dbReference>
<dbReference type="GO" id="GO:0006032">
    <property type="term" value="P:chitin catabolic process"/>
    <property type="evidence" value="ECO:0007669"/>
    <property type="project" value="TreeGrafter"/>
</dbReference>
<accession>A0A8S1ELF3</accession>
<gene>
    <name evidence="6" type="ORF">CBOVIS_LOCUS4352</name>
</gene>
<keyword evidence="1 3" id="KW-0378">Hydrolase</keyword>
<comment type="similarity">
    <text evidence="4">Belongs to the glycosyl hydrolase 18 family.</text>
</comment>
<dbReference type="AlphaFoldDB" id="A0A8S1ELF3"/>
<organism evidence="6 7">
    <name type="scientific">Caenorhabditis bovis</name>
    <dbReference type="NCBI Taxonomy" id="2654633"/>
    <lineage>
        <taxon>Eukaryota</taxon>
        <taxon>Metazoa</taxon>
        <taxon>Ecdysozoa</taxon>
        <taxon>Nematoda</taxon>
        <taxon>Chromadorea</taxon>
        <taxon>Rhabditida</taxon>
        <taxon>Rhabditina</taxon>
        <taxon>Rhabditomorpha</taxon>
        <taxon>Rhabditoidea</taxon>
        <taxon>Rhabditidae</taxon>
        <taxon>Peloderinae</taxon>
        <taxon>Caenorhabditis</taxon>
    </lineage>
</organism>
<dbReference type="Proteomes" id="UP000494206">
    <property type="component" value="Unassembled WGS sequence"/>
</dbReference>
<dbReference type="SUPFAM" id="SSF54556">
    <property type="entry name" value="Chitinase insertion domain"/>
    <property type="match status" value="1"/>
</dbReference>
<dbReference type="OrthoDB" id="76388at2759"/>
<dbReference type="InterPro" id="IPR001579">
    <property type="entry name" value="Glyco_hydro_18_chit_AS"/>
</dbReference>
<sequence>MNFYGFDGIDIDWEFPVWSSDSKKTDRAQLGNLLEELHEAYKLSAKLVSIAVSGPPTITKVAYDVQAISAYTDMIQVMNYDFHVFNKKHNPFTGFNAPLHKMPSEFGILGQMNSEASMSTWIDLGLPMNKTFFGIPMYARGYQLATNYLHKPYSPATRALDQYTNYPMVCPLESDKNFEKVWNSAASSPYLYGITSVWVSYENSKSVSAKVNYAKSISVAGIMTFAIGTDDVNGSCGFGEFPLLNAISSAAN</sequence>
<dbReference type="PROSITE" id="PS51910">
    <property type="entry name" value="GH18_2"/>
    <property type="match status" value="1"/>
</dbReference>
<dbReference type="InterPro" id="IPR050314">
    <property type="entry name" value="Glycosyl_Hydrlase_18"/>
</dbReference>
<feature type="domain" description="GH18" evidence="5">
    <location>
        <begin position="1"/>
        <end position="252"/>
    </location>
</feature>
<evidence type="ECO:0000256" key="4">
    <source>
        <dbReference type="RuleBase" id="RU004453"/>
    </source>
</evidence>
<dbReference type="GO" id="GO:0008061">
    <property type="term" value="F:chitin binding"/>
    <property type="evidence" value="ECO:0007669"/>
    <property type="project" value="InterPro"/>
</dbReference>
<name>A0A8S1ELF3_9PELO</name>
<dbReference type="InterPro" id="IPR017853">
    <property type="entry name" value="GH"/>
</dbReference>
<evidence type="ECO:0000259" key="5">
    <source>
        <dbReference type="PROSITE" id="PS51910"/>
    </source>
</evidence>
<dbReference type="GO" id="GO:0005975">
    <property type="term" value="P:carbohydrate metabolic process"/>
    <property type="evidence" value="ECO:0007669"/>
    <property type="project" value="InterPro"/>
</dbReference>
<dbReference type="Pfam" id="PF00704">
    <property type="entry name" value="Glyco_hydro_18"/>
    <property type="match status" value="1"/>
</dbReference>
<dbReference type="Gene3D" id="3.10.50.10">
    <property type="match status" value="1"/>
</dbReference>
<dbReference type="PANTHER" id="PTHR11177:SF317">
    <property type="entry name" value="CHITINASE 12-RELATED"/>
    <property type="match status" value="1"/>
</dbReference>
<dbReference type="InterPro" id="IPR011583">
    <property type="entry name" value="Chitinase_II/V-like_cat"/>
</dbReference>
<reference evidence="6 7" key="1">
    <citation type="submission" date="2020-04" db="EMBL/GenBank/DDBJ databases">
        <authorList>
            <person name="Laetsch R D."/>
            <person name="Stevens L."/>
            <person name="Kumar S."/>
            <person name="Blaxter L. M."/>
        </authorList>
    </citation>
    <scope>NUCLEOTIDE SEQUENCE [LARGE SCALE GENOMIC DNA]</scope>
</reference>
<evidence type="ECO:0000313" key="6">
    <source>
        <dbReference type="EMBL" id="CAB3401627.1"/>
    </source>
</evidence>
<dbReference type="SUPFAM" id="SSF51445">
    <property type="entry name" value="(Trans)glycosidases"/>
    <property type="match status" value="1"/>
</dbReference>
<keyword evidence="7" id="KW-1185">Reference proteome</keyword>
<proteinExistence type="inferred from homology"/>
<dbReference type="GO" id="GO:0005576">
    <property type="term" value="C:extracellular region"/>
    <property type="evidence" value="ECO:0007669"/>
    <property type="project" value="TreeGrafter"/>
</dbReference>
<protein>
    <recommendedName>
        <fullName evidence="5">GH18 domain-containing protein</fullName>
    </recommendedName>
</protein>